<evidence type="ECO:0000256" key="1">
    <source>
        <dbReference type="ARBA" id="ARBA00023015"/>
    </source>
</evidence>
<dbReference type="Pfam" id="PF00027">
    <property type="entry name" value="cNMP_binding"/>
    <property type="match status" value="1"/>
</dbReference>
<dbReference type="InterPro" id="IPR014710">
    <property type="entry name" value="RmlC-like_jellyroll"/>
</dbReference>
<dbReference type="Gene3D" id="2.60.120.10">
    <property type="entry name" value="Jelly Rolls"/>
    <property type="match status" value="1"/>
</dbReference>
<name>A0A9D2MP39_9FIRM</name>
<evidence type="ECO:0000259" key="4">
    <source>
        <dbReference type="PROSITE" id="PS50042"/>
    </source>
</evidence>
<dbReference type="GO" id="GO:0003677">
    <property type="term" value="F:DNA binding"/>
    <property type="evidence" value="ECO:0007669"/>
    <property type="project" value="UniProtKB-KW"/>
</dbReference>
<keyword evidence="3" id="KW-0804">Transcription</keyword>
<sequence>MLRNIWTPLADGQPILHKEPGELIYLQDTRADCFYYIVSGTAKCFISSPEGEERILTLPHAGELMGEAAFFDGQPRVSSAMAMTKCQLVAVDRRRLTQVFAVHPDLAIAMLEDLARRVRMLSGHVDGDFLQADKRIARHLLSILPWPEDTVRCTHEEIGASVGVSRVTVSRVLGEFDKKGWIRTGYKSLKLTDRRGLEGFLRAEN</sequence>
<evidence type="ECO:0000256" key="2">
    <source>
        <dbReference type="ARBA" id="ARBA00023125"/>
    </source>
</evidence>
<evidence type="ECO:0000313" key="6">
    <source>
        <dbReference type="EMBL" id="HJB81310.1"/>
    </source>
</evidence>
<reference evidence="6" key="2">
    <citation type="submission" date="2021-04" db="EMBL/GenBank/DDBJ databases">
        <authorList>
            <person name="Gilroy R."/>
        </authorList>
    </citation>
    <scope>NUCLEOTIDE SEQUENCE</scope>
    <source>
        <strain evidence="6">CHK192-8294</strain>
    </source>
</reference>
<dbReference type="EMBL" id="DWXO01000094">
    <property type="protein sequence ID" value="HJB81310.1"/>
    <property type="molecule type" value="Genomic_DNA"/>
</dbReference>
<reference evidence="6" key="1">
    <citation type="journal article" date="2021" name="PeerJ">
        <title>Extensive microbial diversity within the chicken gut microbiome revealed by metagenomics and culture.</title>
        <authorList>
            <person name="Gilroy R."/>
            <person name="Ravi A."/>
            <person name="Getino M."/>
            <person name="Pursley I."/>
            <person name="Horton D.L."/>
            <person name="Alikhan N.F."/>
            <person name="Baker D."/>
            <person name="Gharbi K."/>
            <person name="Hall N."/>
            <person name="Watson M."/>
            <person name="Adriaenssens E.M."/>
            <person name="Foster-Nyarko E."/>
            <person name="Jarju S."/>
            <person name="Secka A."/>
            <person name="Antonio M."/>
            <person name="Oren A."/>
            <person name="Chaudhuri R.R."/>
            <person name="La Ragione R."/>
            <person name="Hildebrand F."/>
            <person name="Pallen M.J."/>
        </authorList>
    </citation>
    <scope>NUCLEOTIDE SEQUENCE</scope>
    <source>
        <strain evidence="6">CHK192-8294</strain>
    </source>
</reference>
<dbReference type="GO" id="GO:0003700">
    <property type="term" value="F:DNA-binding transcription factor activity"/>
    <property type="evidence" value="ECO:0007669"/>
    <property type="project" value="TreeGrafter"/>
</dbReference>
<organism evidence="6 7">
    <name type="scientific">Candidatus Flavonifractor intestinigallinarum</name>
    <dbReference type="NCBI Taxonomy" id="2838586"/>
    <lineage>
        <taxon>Bacteria</taxon>
        <taxon>Bacillati</taxon>
        <taxon>Bacillota</taxon>
        <taxon>Clostridia</taxon>
        <taxon>Eubacteriales</taxon>
        <taxon>Oscillospiraceae</taxon>
        <taxon>Flavonifractor</taxon>
    </lineage>
</organism>
<evidence type="ECO:0000259" key="5">
    <source>
        <dbReference type="PROSITE" id="PS51063"/>
    </source>
</evidence>
<dbReference type="GO" id="GO:0005829">
    <property type="term" value="C:cytosol"/>
    <property type="evidence" value="ECO:0007669"/>
    <property type="project" value="TreeGrafter"/>
</dbReference>
<keyword evidence="1" id="KW-0805">Transcription regulation</keyword>
<dbReference type="CDD" id="cd00038">
    <property type="entry name" value="CAP_ED"/>
    <property type="match status" value="1"/>
</dbReference>
<dbReference type="PROSITE" id="PS51063">
    <property type="entry name" value="HTH_CRP_2"/>
    <property type="match status" value="1"/>
</dbReference>
<dbReference type="InterPro" id="IPR036390">
    <property type="entry name" value="WH_DNA-bd_sf"/>
</dbReference>
<dbReference type="InterPro" id="IPR000595">
    <property type="entry name" value="cNMP-bd_dom"/>
</dbReference>
<proteinExistence type="predicted"/>
<evidence type="ECO:0000256" key="3">
    <source>
        <dbReference type="ARBA" id="ARBA00023163"/>
    </source>
</evidence>
<dbReference type="InterPro" id="IPR050397">
    <property type="entry name" value="Env_Response_Regulators"/>
</dbReference>
<dbReference type="InterPro" id="IPR018490">
    <property type="entry name" value="cNMP-bd_dom_sf"/>
</dbReference>
<feature type="domain" description="Cyclic nucleotide-binding" evidence="4">
    <location>
        <begin position="19"/>
        <end position="117"/>
    </location>
</feature>
<evidence type="ECO:0000313" key="7">
    <source>
        <dbReference type="Proteomes" id="UP000823921"/>
    </source>
</evidence>
<dbReference type="PANTHER" id="PTHR24567:SF74">
    <property type="entry name" value="HTH-TYPE TRANSCRIPTIONAL REGULATOR ARCR"/>
    <property type="match status" value="1"/>
</dbReference>
<comment type="caution">
    <text evidence="6">The sequence shown here is derived from an EMBL/GenBank/DDBJ whole genome shotgun (WGS) entry which is preliminary data.</text>
</comment>
<dbReference type="InterPro" id="IPR036388">
    <property type="entry name" value="WH-like_DNA-bd_sf"/>
</dbReference>
<protein>
    <submittedName>
        <fullName evidence="6">Crp/Fnr family transcriptional regulator</fullName>
    </submittedName>
</protein>
<dbReference type="SUPFAM" id="SSF46785">
    <property type="entry name" value="Winged helix' DNA-binding domain"/>
    <property type="match status" value="1"/>
</dbReference>
<accession>A0A9D2MP39</accession>
<dbReference type="AlphaFoldDB" id="A0A9D2MP39"/>
<feature type="domain" description="HTH crp-type" evidence="5">
    <location>
        <begin position="130"/>
        <end position="195"/>
    </location>
</feature>
<keyword evidence="2" id="KW-0238">DNA-binding</keyword>
<dbReference type="SMART" id="SM00100">
    <property type="entry name" value="cNMP"/>
    <property type="match status" value="1"/>
</dbReference>
<dbReference type="PROSITE" id="PS50042">
    <property type="entry name" value="CNMP_BINDING_3"/>
    <property type="match status" value="1"/>
</dbReference>
<dbReference type="SUPFAM" id="SSF51206">
    <property type="entry name" value="cAMP-binding domain-like"/>
    <property type="match status" value="1"/>
</dbReference>
<gene>
    <name evidence="6" type="ORF">H9712_10000</name>
</gene>
<dbReference type="Gene3D" id="1.10.10.10">
    <property type="entry name" value="Winged helix-like DNA-binding domain superfamily/Winged helix DNA-binding domain"/>
    <property type="match status" value="1"/>
</dbReference>
<dbReference type="Proteomes" id="UP000823921">
    <property type="component" value="Unassembled WGS sequence"/>
</dbReference>
<dbReference type="SMART" id="SM00419">
    <property type="entry name" value="HTH_CRP"/>
    <property type="match status" value="1"/>
</dbReference>
<dbReference type="InterPro" id="IPR012318">
    <property type="entry name" value="HTH_CRP"/>
</dbReference>
<dbReference type="PANTHER" id="PTHR24567">
    <property type="entry name" value="CRP FAMILY TRANSCRIPTIONAL REGULATORY PROTEIN"/>
    <property type="match status" value="1"/>
</dbReference>
<dbReference type="Pfam" id="PF13545">
    <property type="entry name" value="HTH_Crp_2"/>
    <property type="match status" value="1"/>
</dbReference>